<dbReference type="EMBL" id="JARXRN010000028">
    <property type="protein sequence ID" value="MDH5831828.1"/>
    <property type="molecule type" value="Genomic_DNA"/>
</dbReference>
<feature type="signal peptide" evidence="2">
    <location>
        <begin position="1"/>
        <end position="20"/>
    </location>
</feature>
<evidence type="ECO:0000313" key="3">
    <source>
        <dbReference type="EMBL" id="MDH5831828.1"/>
    </source>
</evidence>
<feature type="region of interest" description="Disordered" evidence="1">
    <location>
        <begin position="17"/>
        <end position="37"/>
    </location>
</feature>
<keyword evidence="2" id="KW-0732">Signal</keyword>
<organism evidence="3 4">
    <name type="scientific">Luteimonas rhizosphaericola</name>
    <dbReference type="NCBI Taxonomy" id="3042024"/>
    <lineage>
        <taxon>Bacteria</taxon>
        <taxon>Pseudomonadati</taxon>
        <taxon>Pseudomonadota</taxon>
        <taxon>Gammaproteobacteria</taxon>
        <taxon>Lysobacterales</taxon>
        <taxon>Lysobacteraceae</taxon>
        <taxon>Luteimonas</taxon>
    </lineage>
</organism>
<name>A0ABT6JMB8_9GAMM</name>
<evidence type="ECO:0000313" key="4">
    <source>
        <dbReference type="Proteomes" id="UP001156831"/>
    </source>
</evidence>
<proteinExistence type="predicted"/>
<evidence type="ECO:0000256" key="2">
    <source>
        <dbReference type="SAM" id="SignalP"/>
    </source>
</evidence>
<reference evidence="3 4" key="1">
    <citation type="submission" date="2023-04" db="EMBL/GenBank/DDBJ databases">
        <title>Luteimonas sp. M1R5S18.</title>
        <authorList>
            <person name="Sun J.-Q."/>
        </authorList>
    </citation>
    <scope>NUCLEOTIDE SEQUENCE [LARGE SCALE GENOMIC DNA]</scope>
    <source>
        <strain evidence="3 4">M1R5S18</strain>
    </source>
</reference>
<sequence length="169" mass="18141">MLALALPLVLAACGPQPPTAAPEAAADDAGGRSTGDTFSRQRLDQALPGGFEIPFDYHLRSDRVVDGEGPERRIQVDVFGADADGALDAITRNFRDQGFRPSRPRNRIEGGQRVVYRHEDGRYATASAWTPEQKKTASPRAEAVAYIAWRLEAAAAQAQDGDGEGAPPQ</sequence>
<dbReference type="Proteomes" id="UP001156831">
    <property type="component" value="Unassembled WGS sequence"/>
</dbReference>
<dbReference type="RefSeq" id="WP_280602783.1">
    <property type="nucleotide sequence ID" value="NZ_JARXRN010000028.1"/>
</dbReference>
<protein>
    <submittedName>
        <fullName evidence="3">Uncharacterized protein</fullName>
    </submittedName>
</protein>
<gene>
    <name evidence="3" type="ORF">QFW80_15005</name>
</gene>
<accession>A0ABT6JMB8</accession>
<comment type="caution">
    <text evidence="3">The sequence shown here is derived from an EMBL/GenBank/DDBJ whole genome shotgun (WGS) entry which is preliminary data.</text>
</comment>
<evidence type="ECO:0000256" key="1">
    <source>
        <dbReference type="SAM" id="MobiDB-lite"/>
    </source>
</evidence>
<keyword evidence="4" id="KW-1185">Reference proteome</keyword>
<feature type="chain" id="PRO_5045409630" evidence="2">
    <location>
        <begin position="21"/>
        <end position="169"/>
    </location>
</feature>